<dbReference type="InterPro" id="IPR023194">
    <property type="entry name" value="eIF3-like_dom_sf"/>
</dbReference>
<reference evidence="5" key="1">
    <citation type="submission" date="2022-01" db="UniProtKB">
        <authorList>
            <consortium name="EnsemblMetazoa"/>
        </authorList>
    </citation>
    <scope>IDENTIFICATION</scope>
</reference>
<dbReference type="OrthoDB" id="20381at2759"/>
<dbReference type="Proteomes" id="UP000494040">
    <property type="component" value="Unassembled WGS sequence"/>
</dbReference>
<keyword evidence="6" id="KW-1185">Reference proteome</keyword>
<evidence type="ECO:0000256" key="2">
    <source>
        <dbReference type="ARBA" id="ARBA00022540"/>
    </source>
</evidence>
<dbReference type="GO" id="GO:0005852">
    <property type="term" value="C:eukaryotic translation initiation factor 3 complex"/>
    <property type="evidence" value="ECO:0007669"/>
    <property type="project" value="InterPro"/>
</dbReference>
<accession>A0A8I6S594</accession>
<evidence type="ECO:0000313" key="5">
    <source>
        <dbReference type="EnsemblMetazoa" id="XP_014253617.1"/>
    </source>
</evidence>
<keyword evidence="3" id="KW-0648">Protein biosynthesis</keyword>
<dbReference type="OMA" id="KNIANTW"/>
<dbReference type="EnsemblMetazoa" id="XM_014398131.2">
    <property type="protein sequence ID" value="XP_014253617.1"/>
    <property type="gene ID" value="LOC106668930"/>
</dbReference>
<dbReference type="KEGG" id="clec:106668930"/>
<keyword evidence="2" id="KW-0396">Initiation factor</keyword>
<dbReference type="GO" id="GO:0003743">
    <property type="term" value="F:translation initiation factor activity"/>
    <property type="evidence" value="ECO:0007669"/>
    <property type="project" value="UniProtKB-KW"/>
</dbReference>
<dbReference type="Pfam" id="PF08597">
    <property type="entry name" value="eIF3_subunit"/>
    <property type="match status" value="1"/>
</dbReference>
<dbReference type="Gene3D" id="1.10.246.60">
    <property type="entry name" value="Eukaryotic translation initiation factor 3 like domains"/>
    <property type="match status" value="1"/>
</dbReference>
<organism evidence="5 6">
    <name type="scientific">Cimex lectularius</name>
    <name type="common">Bed bug</name>
    <name type="synonym">Acanthia lectularia</name>
    <dbReference type="NCBI Taxonomy" id="79782"/>
    <lineage>
        <taxon>Eukaryota</taxon>
        <taxon>Metazoa</taxon>
        <taxon>Ecdysozoa</taxon>
        <taxon>Arthropoda</taxon>
        <taxon>Hexapoda</taxon>
        <taxon>Insecta</taxon>
        <taxon>Pterygota</taxon>
        <taxon>Neoptera</taxon>
        <taxon>Paraneoptera</taxon>
        <taxon>Hemiptera</taxon>
        <taxon>Heteroptera</taxon>
        <taxon>Panheteroptera</taxon>
        <taxon>Cimicomorpha</taxon>
        <taxon>Cimicidae</taxon>
        <taxon>Cimex</taxon>
    </lineage>
</organism>
<protein>
    <recommendedName>
        <fullName evidence="7">EIF3j</fullName>
    </recommendedName>
</protein>
<name>A0A8I6S594_CIMLE</name>
<evidence type="ECO:0000256" key="1">
    <source>
        <dbReference type="ARBA" id="ARBA00022490"/>
    </source>
</evidence>
<evidence type="ECO:0000256" key="4">
    <source>
        <dbReference type="SAM" id="MobiDB-lite"/>
    </source>
</evidence>
<sequence>MSLANMDSWDAEPSDVGLVNNVSIIKNKWEGEDVEEDVVDSWDQEVEEEKEEIIKPETPPAKKKNSKKLGEKLEEKEKKKKQVVKEPEEEEVQLTREEILAEKLKRQKLQEESDLNIAKEVFGVLPSGIESKEDYDKLKEKVLQLVSEGVKNLNFVNFTEEIIHSLCLHLSSADLKKVHTWIGNLHIEKTKIEKGEKSKKSKGKGKAKLKLEGDNDYGEYSAFSADFEDFI</sequence>
<dbReference type="GeneID" id="106668930"/>
<feature type="compositionally biased region" description="Basic and acidic residues" evidence="4">
    <location>
        <begin position="68"/>
        <end position="77"/>
    </location>
</feature>
<dbReference type="InterPro" id="IPR013906">
    <property type="entry name" value="eIF3j"/>
</dbReference>
<feature type="compositionally biased region" description="Acidic residues" evidence="4">
    <location>
        <begin position="35"/>
        <end position="51"/>
    </location>
</feature>
<dbReference type="AlphaFoldDB" id="A0A8I6S594"/>
<feature type="region of interest" description="Disordered" evidence="4">
    <location>
        <begin position="35"/>
        <end position="83"/>
    </location>
</feature>
<evidence type="ECO:0008006" key="7">
    <source>
        <dbReference type="Google" id="ProtNLM"/>
    </source>
</evidence>
<evidence type="ECO:0000256" key="3">
    <source>
        <dbReference type="ARBA" id="ARBA00022917"/>
    </source>
</evidence>
<proteinExistence type="predicted"/>
<evidence type="ECO:0000313" key="6">
    <source>
        <dbReference type="Proteomes" id="UP000494040"/>
    </source>
</evidence>
<keyword evidence="1" id="KW-0963">Cytoplasm</keyword>
<dbReference type="RefSeq" id="XP_014253617.1">
    <property type="nucleotide sequence ID" value="XM_014398131.2"/>
</dbReference>
<dbReference type="PANTHER" id="PTHR21681">
    <property type="entry name" value="EUKARYOTIC TRANSLATION INITIATION FACTOR 3 SUBUNIT J"/>
    <property type="match status" value="1"/>
</dbReference>
<dbReference type="PANTHER" id="PTHR21681:SF0">
    <property type="entry name" value="EUKARYOTIC TRANSLATION INITIATION FACTOR 3 SUBUNIT J"/>
    <property type="match status" value="1"/>
</dbReference>